<dbReference type="SUPFAM" id="SSF52833">
    <property type="entry name" value="Thioredoxin-like"/>
    <property type="match status" value="1"/>
</dbReference>
<feature type="region of interest" description="Disordered" evidence="1">
    <location>
        <begin position="1"/>
        <end position="27"/>
    </location>
</feature>
<name>A0ABR3GTM3_9PEZI</name>
<reference evidence="2 3" key="1">
    <citation type="submission" date="2024-02" db="EMBL/GenBank/DDBJ databases">
        <title>Discinaceae phylogenomics.</title>
        <authorList>
            <person name="Dirks A.C."/>
            <person name="James T.Y."/>
        </authorList>
    </citation>
    <scope>NUCLEOTIDE SEQUENCE [LARGE SCALE GENOMIC DNA]</scope>
    <source>
        <strain evidence="2 3">ACD0624</strain>
    </source>
</reference>
<dbReference type="Proteomes" id="UP001447188">
    <property type="component" value="Unassembled WGS sequence"/>
</dbReference>
<evidence type="ECO:0000313" key="2">
    <source>
        <dbReference type="EMBL" id="KAL0639264.1"/>
    </source>
</evidence>
<dbReference type="EMBL" id="JBBBZM010000013">
    <property type="protein sequence ID" value="KAL0639264.1"/>
    <property type="molecule type" value="Genomic_DNA"/>
</dbReference>
<dbReference type="Gene3D" id="3.40.30.10">
    <property type="entry name" value="Glutaredoxin"/>
    <property type="match status" value="1"/>
</dbReference>
<evidence type="ECO:0008006" key="4">
    <source>
        <dbReference type="Google" id="ProtNLM"/>
    </source>
</evidence>
<gene>
    <name evidence="2" type="ORF">Q9L58_001725</name>
</gene>
<sequence>MSELDATVAKVLDKERPNIKNDDDNEDELLDELENDEAALDAFREKRMQQLHDEMMRARQMRDQSHGGYEETTSEKAAMDYTTSTKYAIIHFFHPDFRRCQIMDTHLSTLAPKHFDTRFTRISVENAPFLVERLKIVVLPCVISFIDGKSVDRIEGFAELGNTDNFSTAMLENRLLVCGVLQRAKTEDSGRITGGIFMSKKVESDDDDDWD</sequence>
<keyword evidence="3" id="KW-1185">Reference proteome</keyword>
<accession>A0ABR3GTM3</accession>
<dbReference type="PANTHER" id="PTHR21148">
    <property type="entry name" value="THIOREDOXIN DOMAIN-CONTAINING PROTEIN 9"/>
    <property type="match status" value="1"/>
</dbReference>
<organism evidence="2 3">
    <name type="scientific">Discina gigas</name>
    <dbReference type="NCBI Taxonomy" id="1032678"/>
    <lineage>
        <taxon>Eukaryota</taxon>
        <taxon>Fungi</taxon>
        <taxon>Dikarya</taxon>
        <taxon>Ascomycota</taxon>
        <taxon>Pezizomycotina</taxon>
        <taxon>Pezizomycetes</taxon>
        <taxon>Pezizales</taxon>
        <taxon>Discinaceae</taxon>
        <taxon>Discina</taxon>
    </lineage>
</organism>
<comment type="caution">
    <text evidence="2">The sequence shown here is derived from an EMBL/GenBank/DDBJ whole genome shotgun (WGS) entry which is preliminary data.</text>
</comment>
<dbReference type="InterPro" id="IPR036249">
    <property type="entry name" value="Thioredoxin-like_sf"/>
</dbReference>
<dbReference type="CDD" id="cd02989">
    <property type="entry name" value="Phd_like_TxnDC9"/>
    <property type="match status" value="1"/>
</dbReference>
<evidence type="ECO:0000256" key="1">
    <source>
        <dbReference type="SAM" id="MobiDB-lite"/>
    </source>
</evidence>
<protein>
    <recommendedName>
        <fullName evidence="4">Thioredoxin-like protein</fullName>
    </recommendedName>
</protein>
<evidence type="ECO:0000313" key="3">
    <source>
        <dbReference type="Proteomes" id="UP001447188"/>
    </source>
</evidence>
<feature type="compositionally biased region" description="Basic and acidic residues" evidence="1">
    <location>
        <begin position="11"/>
        <end position="22"/>
    </location>
</feature>
<proteinExistence type="predicted"/>